<evidence type="ECO:0000256" key="3">
    <source>
        <dbReference type="ARBA" id="ARBA00022827"/>
    </source>
</evidence>
<keyword evidence="3" id="KW-0274">FAD</keyword>
<evidence type="ECO:0000256" key="2">
    <source>
        <dbReference type="ARBA" id="ARBA00022630"/>
    </source>
</evidence>
<dbReference type="AlphaFoldDB" id="A0A2J5HHH5"/>
<organism evidence="7 8">
    <name type="scientific">Aspergillus taichungensis</name>
    <dbReference type="NCBI Taxonomy" id="482145"/>
    <lineage>
        <taxon>Eukaryota</taxon>
        <taxon>Fungi</taxon>
        <taxon>Dikarya</taxon>
        <taxon>Ascomycota</taxon>
        <taxon>Pezizomycotina</taxon>
        <taxon>Eurotiomycetes</taxon>
        <taxon>Eurotiomycetidae</taxon>
        <taxon>Eurotiales</taxon>
        <taxon>Aspergillaceae</taxon>
        <taxon>Aspergillus</taxon>
        <taxon>Aspergillus subgen. Circumdati</taxon>
    </lineage>
</organism>
<sequence length="429" mass="45140">MTNKIVIIGAGFAGVWSALSARSLIEQANKASEFEILVVAPEPVLVMRPRLYESSASSLVHNLDALFHAADIKFISGTVQAIHPDAQTIDVQPTSGTASSSITYNRLILAAGSSVIRPESITGLQQHAFDIDSLASAIKLEAHLESLASHPASTSRDTVVVCGAGFTGIELAAELPKRLQQHHIANPRIILIDTAPELGASLGPGPRPTITTALDALGVERKLGSGIAAIDPQGVTLTSGERIQTNTAIWTAGVKATRLTQQIPGPRDAFSRLHVDPYLRVPCAQGVLASGDAAAALADGRGNYALMSCQHALQLGRVAGYNAAAELLGQRLVEYSQPAYNCCLDLGPWGAVVAGGWDEKKVKVSGDLAKRIKISINRELIYPPAGGEEALALASPVQPDSDRLFEQLIGVMGVGLHLAALEVINELSY</sequence>
<accession>A0A2J5HHH5</accession>
<keyword evidence="5" id="KW-0520">NAD</keyword>
<evidence type="ECO:0000259" key="6">
    <source>
        <dbReference type="Pfam" id="PF07992"/>
    </source>
</evidence>
<dbReference type="PANTHER" id="PTHR43706">
    <property type="entry name" value="NADH DEHYDROGENASE"/>
    <property type="match status" value="1"/>
</dbReference>
<gene>
    <name evidence="7" type="ORF">BDW42DRAFT_197179</name>
</gene>
<dbReference type="Pfam" id="PF07992">
    <property type="entry name" value="Pyr_redox_2"/>
    <property type="match status" value="1"/>
</dbReference>
<keyword evidence="2" id="KW-0285">Flavoprotein</keyword>
<dbReference type="GO" id="GO:0003954">
    <property type="term" value="F:NADH dehydrogenase activity"/>
    <property type="evidence" value="ECO:0007669"/>
    <property type="project" value="InterPro"/>
</dbReference>
<dbReference type="PANTHER" id="PTHR43706:SF45">
    <property type="entry name" value="NADH DEHYDROGENASE-LIKE PROTEIN RV1812C"/>
    <property type="match status" value="1"/>
</dbReference>
<feature type="domain" description="FAD/NAD(P)-binding" evidence="6">
    <location>
        <begin position="4"/>
        <end position="314"/>
    </location>
</feature>
<name>A0A2J5HHH5_9EURO</name>
<evidence type="ECO:0000256" key="1">
    <source>
        <dbReference type="ARBA" id="ARBA00005272"/>
    </source>
</evidence>
<keyword evidence="4" id="KW-0560">Oxidoreductase</keyword>
<proteinExistence type="inferred from homology"/>
<evidence type="ECO:0000313" key="7">
    <source>
        <dbReference type="EMBL" id="PLN76446.1"/>
    </source>
</evidence>
<dbReference type="SUPFAM" id="SSF51905">
    <property type="entry name" value="FAD/NAD(P)-binding domain"/>
    <property type="match status" value="1"/>
</dbReference>
<dbReference type="Gene3D" id="3.50.50.100">
    <property type="match status" value="1"/>
</dbReference>
<evidence type="ECO:0000256" key="4">
    <source>
        <dbReference type="ARBA" id="ARBA00023002"/>
    </source>
</evidence>
<dbReference type="Proteomes" id="UP000235023">
    <property type="component" value="Unassembled WGS sequence"/>
</dbReference>
<dbReference type="OrthoDB" id="5376590at2759"/>
<keyword evidence="8" id="KW-1185">Reference proteome</keyword>
<dbReference type="InterPro" id="IPR023753">
    <property type="entry name" value="FAD/NAD-binding_dom"/>
</dbReference>
<dbReference type="EMBL" id="KZ559618">
    <property type="protein sequence ID" value="PLN76446.1"/>
    <property type="molecule type" value="Genomic_DNA"/>
</dbReference>
<protein>
    <submittedName>
        <fullName evidence="7">FAD/NAD(P)-binding domain-containing protein</fullName>
    </submittedName>
</protein>
<dbReference type="InterPro" id="IPR036188">
    <property type="entry name" value="FAD/NAD-bd_sf"/>
</dbReference>
<dbReference type="InterPro" id="IPR045024">
    <property type="entry name" value="NDH-2"/>
</dbReference>
<evidence type="ECO:0000313" key="8">
    <source>
        <dbReference type="Proteomes" id="UP000235023"/>
    </source>
</evidence>
<dbReference type="PRINTS" id="PR00368">
    <property type="entry name" value="FADPNR"/>
</dbReference>
<comment type="similarity">
    <text evidence="1">Belongs to the NADH dehydrogenase family.</text>
</comment>
<evidence type="ECO:0000256" key="5">
    <source>
        <dbReference type="ARBA" id="ARBA00023027"/>
    </source>
</evidence>
<reference evidence="8" key="1">
    <citation type="submission" date="2017-12" db="EMBL/GenBank/DDBJ databases">
        <authorList>
            <consortium name="DOE Joint Genome Institute"/>
            <person name="Mondo S.J."/>
            <person name="Kjaerbolling I."/>
            <person name="Vesth T.C."/>
            <person name="Frisvad J.C."/>
            <person name="Nybo J.L."/>
            <person name="Theobald S."/>
            <person name="Kuo A."/>
            <person name="Bowyer P."/>
            <person name="Matsuda Y."/>
            <person name="Lyhne E.K."/>
            <person name="Kogle M.E."/>
            <person name="Clum A."/>
            <person name="Lipzen A."/>
            <person name="Salamov A."/>
            <person name="Ngan C.Y."/>
            <person name="Daum C."/>
            <person name="Chiniquy J."/>
            <person name="Barry K."/>
            <person name="LaButti K."/>
            <person name="Haridas S."/>
            <person name="Simmons B.A."/>
            <person name="Magnuson J.K."/>
            <person name="Mortensen U.H."/>
            <person name="Larsen T.O."/>
            <person name="Grigoriev I.V."/>
            <person name="Baker S.E."/>
            <person name="Andersen M.R."/>
            <person name="Nordberg H.P."/>
            <person name="Cantor M.N."/>
            <person name="Hua S.X."/>
        </authorList>
    </citation>
    <scope>NUCLEOTIDE SEQUENCE [LARGE SCALE GENOMIC DNA]</scope>
    <source>
        <strain evidence="8">IBT 19404</strain>
    </source>
</reference>